<dbReference type="SUPFAM" id="SSF53448">
    <property type="entry name" value="Nucleotide-diphospho-sugar transferases"/>
    <property type="match status" value="1"/>
</dbReference>
<evidence type="ECO:0000259" key="1">
    <source>
        <dbReference type="Pfam" id="PF00534"/>
    </source>
</evidence>
<proteinExistence type="predicted"/>
<keyword evidence="3" id="KW-0808">Transferase</keyword>
<dbReference type="InterPro" id="IPR001296">
    <property type="entry name" value="Glyco_trans_1"/>
</dbReference>
<dbReference type="EMBL" id="PRLL01000001">
    <property type="protein sequence ID" value="RYC73968.1"/>
    <property type="molecule type" value="Genomic_DNA"/>
</dbReference>
<gene>
    <name evidence="3" type="primary">gtf1</name>
    <name evidence="3" type="ORF">G3KMM_00008</name>
</gene>
<keyword evidence="4" id="KW-1185">Reference proteome</keyword>
<sequence>MKRYDLTVAVTAHNEGLVAHKTMRGILEATKRLEEKKISYEILIHIDNGDQITKEYFKRYAKMPNVVIYENNFGDPGPSRNFLAQKASGEYLTFLDGDDLISDNWLVVAYGALIGATEEVIVHPEGILTFGTEVNNVLTIQTETLPREKDTIVLLGENRWCAILMAKTSTLLKFPYQHLTGGYSHEDYVFNIETTNAGIKHIIAKETILFYRRSNNSRLSSSNNTNQIIPYMEFFDFAKVREFRADSHADVPVEVSLKRKGYKLYKKIRDNNFLNYFITPPAKLTLKVLNKFNQKNKLGKIPEFVVREWAKINPLETQLYPYPFILKRTQIYDPSDLSMIGETYLKIAQSVTHTPDYIFMVPWVVRGGADKVMLNMMKAIEEIHPGSKFTVITTLPNKNVWAKMLPKNTDLIEFGKLAEGLPPYEKDELLSRVITQLKCKRLHIINSEYAYAWAYKHQELIKNHYELTVSVFASCFIPESNFTCRFSFDDPFIFDIYPVVKKIFTDNQTFVEESVEKNALDEKLFKVQYQPIMDEIKPVHHAEANKKVKVLWASRVTREKMPDMIKLIANKLDPKEFQIDVFGAFSDDVDKNFFNGVPVINYRGAFDGFSSLPTENYDILLYTSVGDGVPNILLEATAAGLPILASNDGGVHEFIQDGKTGSLVKEIRDVDGYVRKLKDFRKNPRKYEEYVEEAQKLLEERHSWKAFIKKMKEDF</sequence>
<dbReference type="Gene3D" id="3.40.50.2000">
    <property type="entry name" value="Glycogen Phosphorylase B"/>
    <property type="match status" value="2"/>
</dbReference>
<comment type="caution">
    <text evidence="3">The sequence shown here is derived from an EMBL/GenBank/DDBJ whole genome shotgun (WGS) entry which is preliminary data.</text>
</comment>
<evidence type="ECO:0000313" key="3">
    <source>
        <dbReference type="EMBL" id="RYC73968.1"/>
    </source>
</evidence>
<dbReference type="CDD" id="cd01635">
    <property type="entry name" value="Glycosyltransferase_GTB-type"/>
    <property type="match status" value="1"/>
</dbReference>
<dbReference type="EC" id="2.4.1.-" evidence="3"/>
<name>A0ABY0FKT7_9BACT</name>
<reference evidence="3 4" key="2">
    <citation type="journal article" date="2020" name="Cell Rep.">
        <title>Acquisition and Adaptation of Ultra-small Parasitic Reduced Genome Bacteria to Mammalian Hosts.</title>
        <authorList>
            <person name="McLean J.S."/>
            <person name="Bor B."/>
            <person name="Kerns K.A."/>
            <person name="Liu Q."/>
            <person name="To T.T."/>
            <person name="Solden L."/>
            <person name="Hendrickson E.L."/>
            <person name="Wrighton K."/>
            <person name="Shi W."/>
            <person name="He X."/>
        </authorList>
    </citation>
    <scope>NUCLEOTIDE SEQUENCE [LARGE SCALE GENOMIC DNA]</scope>
    <source>
        <strain evidence="3 4">TM7_KMM_G3_1_HOT_351</strain>
    </source>
</reference>
<dbReference type="RefSeq" id="WP_129603737.1">
    <property type="nucleotide sequence ID" value="NZ_PRLL01000001.1"/>
</dbReference>
<dbReference type="SUPFAM" id="SSF53756">
    <property type="entry name" value="UDP-Glycosyltransferase/glycogen phosphorylase"/>
    <property type="match status" value="1"/>
</dbReference>
<dbReference type="GO" id="GO:0016757">
    <property type="term" value="F:glycosyltransferase activity"/>
    <property type="evidence" value="ECO:0007669"/>
    <property type="project" value="UniProtKB-KW"/>
</dbReference>
<dbReference type="Pfam" id="PF00534">
    <property type="entry name" value="Glycos_transf_1"/>
    <property type="match status" value="1"/>
</dbReference>
<dbReference type="Proteomes" id="UP001191004">
    <property type="component" value="Unassembled WGS sequence"/>
</dbReference>
<keyword evidence="3" id="KW-0328">Glycosyltransferase</keyword>
<dbReference type="CDD" id="cd03801">
    <property type="entry name" value="GT4_PimA-like"/>
    <property type="match status" value="1"/>
</dbReference>
<evidence type="ECO:0000259" key="2">
    <source>
        <dbReference type="Pfam" id="PF00535"/>
    </source>
</evidence>
<dbReference type="InterPro" id="IPR029044">
    <property type="entry name" value="Nucleotide-diphossugar_trans"/>
</dbReference>
<feature type="domain" description="Glycosyltransferase 2-like" evidence="2">
    <location>
        <begin position="7"/>
        <end position="112"/>
    </location>
</feature>
<protein>
    <submittedName>
        <fullName evidence="3">Glycosyltransferase Gtf1</fullName>
        <ecNumber evidence="3">2.4.1.-</ecNumber>
    </submittedName>
</protein>
<feature type="domain" description="Glycosyl transferase family 1" evidence="1">
    <location>
        <begin position="617"/>
        <end position="696"/>
    </location>
</feature>
<dbReference type="Pfam" id="PF00535">
    <property type="entry name" value="Glycos_transf_2"/>
    <property type="match status" value="1"/>
</dbReference>
<dbReference type="PANTHER" id="PTHR12526">
    <property type="entry name" value="GLYCOSYLTRANSFERASE"/>
    <property type="match status" value="1"/>
</dbReference>
<evidence type="ECO:0000313" key="4">
    <source>
        <dbReference type="Proteomes" id="UP001191004"/>
    </source>
</evidence>
<dbReference type="InterPro" id="IPR001173">
    <property type="entry name" value="Glyco_trans_2-like"/>
</dbReference>
<dbReference type="CDD" id="cd00761">
    <property type="entry name" value="Glyco_tranf_GTA_type"/>
    <property type="match status" value="1"/>
</dbReference>
<organism evidence="3 4">
    <name type="scientific">Candidatus Nanosyncoccus nanoralicus</name>
    <dbReference type="NCBI Taxonomy" id="2171996"/>
    <lineage>
        <taxon>Bacteria</taxon>
        <taxon>Candidatus Saccharimonadota</taxon>
        <taxon>Candidatus Nanosyncoccalia</taxon>
        <taxon>Candidatus Nanosyncoccales</taxon>
        <taxon>Candidatus Nanosyncoccaceae</taxon>
        <taxon>Candidatus Nanosyncoccus</taxon>
    </lineage>
</organism>
<accession>A0ABY0FKT7</accession>
<dbReference type="Gene3D" id="3.90.550.10">
    <property type="entry name" value="Spore Coat Polysaccharide Biosynthesis Protein SpsA, Chain A"/>
    <property type="match status" value="1"/>
</dbReference>
<dbReference type="PANTHER" id="PTHR12526:SF637">
    <property type="entry name" value="GLYCOSYLTRANSFERASE EPSF-RELATED"/>
    <property type="match status" value="1"/>
</dbReference>
<reference evidence="3 4" key="1">
    <citation type="journal article" date="2018" name="bioRxiv">
        <title>Evidence of independent acquisition and adaption of ultra-small bacteria to human hosts across the highly diverse yet reduced genomes of the phylum Saccharibacteria.</title>
        <authorList>
            <person name="McLean J.S."/>
            <person name="Bor B."/>
            <person name="To T.T."/>
            <person name="Liu Q."/>
            <person name="Kearns K.A."/>
            <person name="Solden L.M."/>
            <person name="Wrighton K.C."/>
            <person name="He X."/>
            <person name="Shi W."/>
        </authorList>
    </citation>
    <scope>NUCLEOTIDE SEQUENCE [LARGE SCALE GENOMIC DNA]</scope>
    <source>
        <strain evidence="3 4">TM7_KMM_G3_1_HOT_351</strain>
    </source>
</reference>